<evidence type="ECO:0000313" key="1">
    <source>
        <dbReference type="EMBL" id="MBE9253766.1"/>
    </source>
</evidence>
<sequence length="171" mass="19726">YFRDNEALVAWIKQNPLSPLVTCVGDGHDGIWNIITQIASEHQRREVLDWYHLMENLYKVDAPPSDLKQIKTFLWSGCFEDASKQLKSIDTYASQTFRAYLNKHRHRIVPYDLYQLMGLDIGSGSVESTVKRIGARLKLSGAQWSPKNVNRMLRLRCAYLNHAFSMSIYAC</sequence>
<organism evidence="1 2">
    <name type="scientific">Synechocystis salina LEGE 00031</name>
    <dbReference type="NCBI Taxonomy" id="1828736"/>
    <lineage>
        <taxon>Bacteria</taxon>
        <taxon>Bacillati</taxon>
        <taxon>Cyanobacteriota</taxon>
        <taxon>Cyanophyceae</taxon>
        <taxon>Synechococcales</taxon>
        <taxon>Merismopediaceae</taxon>
        <taxon>Synechocystis</taxon>
    </lineage>
</organism>
<evidence type="ECO:0000313" key="2">
    <source>
        <dbReference type="Proteomes" id="UP000658720"/>
    </source>
</evidence>
<protein>
    <submittedName>
        <fullName evidence="1">ISKra4 family transposase</fullName>
    </submittedName>
</protein>
<dbReference type="Proteomes" id="UP000658720">
    <property type="component" value="Unassembled WGS sequence"/>
</dbReference>
<comment type="caution">
    <text evidence="1">The sequence shown here is derived from an EMBL/GenBank/DDBJ whole genome shotgun (WGS) entry which is preliminary data.</text>
</comment>
<feature type="non-terminal residue" evidence="1">
    <location>
        <position position="1"/>
    </location>
</feature>
<proteinExistence type="predicted"/>
<dbReference type="EMBL" id="JADEVV010000018">
    <property type="protein sequence ID" value="MBE9253766.1"/>
    <property type="molecule type" value="Genomic_DNA"/>
</dbReference>
<gene>
    <name evidence="1" type="ORF">IQ217_07840</name>
</gene>
<accession>A0ABR9VRV5</accession>
<keyword evidence="2" id="KW-1185">Reference proteome</keyword>
<reference evidence="1 2" key="1">
    <citation type="submission" date="2020-10" db="EMBL/GenBank/DDBJ databases">
        <authorList>
            <person name="Castelo-Branco R."/>
            <person name="Eusebio N."/>
            <person name="Adriana R."/>
            <person name="Vieira A."/>
            <person name="Brugerolle De Fraissinette N."/>
            <person name="Rezende De Castro R."/>
            <person name="Schneider M.P."/>
            <person name="Vasconcelos V."/>
            <person name="Leao P.N."/>
        </authorList>
    </citation>
    <scope>NUCLEOTIDE SEQUENCE [LARGE SCALE GENOMIC DNA]</scope>
    <source>
        <strain evidence="1 2">LEGE 00031</strain>
    </source>
</reference>
<name>A0ABR9VRV5_9SYNC</name>